<dbReference type="EMBL" id="WNDP01000009">
    <property type="protein sequence ID" value="KAF1027535.1"/>
    <property type="molecule type" value="Genomic_DNA"/>
</dbReference>
<dbReference type="SUPFAM" id="SSF103473">
    <property type="entry name" value="MFS general substrate transporter"/>
    <property type="match status" value="1"/>
</dbReference>
<dbReference type="GO" id="GO:0016020">
    <property type="term" value="C:membrane"/>
    <property type="evidence" value="ECO:0007669"/>
    <property type="project" value="UniProtKB-SubCell"/>
</dbReference>
<organism evidence="7 8">
    <name type="scientific">Acinetobacter bereziniae</name>
    <name type="common">Acinetobacter genomosp. 10</name>
    <dbReference type="NCBI Taxonomy" id="106648"/>
    <lineage>
        <taxon>Bacteria</taxon>
        <taxon>Pseudomonadati</taxon>
        <taxon>Pseudomonadota</taxon>
        <taxon>Gammaproteobacteria</taxon>
        <taxon>Moraxellales</taxon>
        <taxon>Moraxellaceae</taxon>
        <taxon>Acinetobacter</taxon>
    </lineage>
</organism>
<dbReference type="AlphaFoldDB" id="A0A833PJY6"/>
<dbReference type="Proteomes" id="UP000490535">
    <property type="component" value="Unassembled WGS sequence"/>
</dbReference>
<evidence type="ECO:0000256" key="5">
    <source>
        <dbReference type="ARBA" id="ARBA00023136"/>
    </source>
</evidence>
<evidence type="ECO:0000313" key="8">
    <source>
        <dbReference type="Proteomes" id="UP000490535"/>
    </source>
</evidence>
<feature type="transmembrane region" description="Helical" evidence="6">
    <location>
        <begin position="47"/>
        <end position="66"/>
    </location>
</feature>
<evidence type="ECO:0000256" key="2">
    <source>
        <dbReference type="ARBA" id="ARBA00008432"/>
    </source>
</evidence>
<feature type="transmembrane region" description="Helical" evidence="6">
    <location>
        <begin position="14"/>
        <end position="35"/>
    </location>
</feature>
<comment type="similarity">
    <text evidence="2">Belongs to the major facilitator superfamily. Nitrate/nitrite porter (TC 2.A.1.8) family.</text>
</comment>
<evidence type="ECO:0000256" key="6">
    <source>
        <dbReference type="SAM" id="Phobius"/>
    </source>
</evidence>
<protein>
    <submittedName>
        <fullName evidence="7">Nitrate/nitrite transporter NrtP</fullName>
    </submittedName>
</protein>
<dbReference type="Gene3D" id="1.20.1250.20">
    <property type="entry name" value="MFS general substrate transporter like domains"/>
    <property type="match status" value="1"/>
</dbReference>
<evidence type="ECO:0000256" key="4">
    <source>
        <dbReference type="ARBA" id="ARBA00022989"/>
    </source>
</evidence>
<evidence type="ECO:0000256" key="3">
    <source>
        <dbReference type="ARBA" id="ARBA00022692"/>
    </source>
</evidence>
<feature type="transmembrane region" description="Helical" evidence="6">
    <location>
        <begin position="104"/>
        <end position="127"/>
    </location>
</feature>
<reference evidence="8" key="1">
    <citation type="journal article" date="2020" name="MBio">
        <title>Horizontal gene transfer to a defensive symbiont with a reduced genome amongst a multipartite beetle microbiome.</title>
        <authorList>
            <person name="Waterworth S.C."/>
            <person name="Florez L.V."/>
            <person name="Rees E.R."/>
            <person name="Hertweck C."/>
            <person name="Kaltenpoth M."/>
            <person name="Kwan J.C."/>
        </authorList>
    </citation>
    <scope>NUCLEOTIDE SEQUENCE [LARGE SCALE GENOMIC DNA]</scope>
</reference>
<dbReference type="PANTHER" id="PTHR23515">
    <property type="entry name" value="HIGH-AFFINITY NITRATE TRANSPORTER 2.3"/>
    <property type="match status" value="1"/>
</dbReference>
<feature type="transmembrane region" description="Helical" evidence="6">
    <location>
        <begin position="133"/>
        <end position="156"/>
    </location>
</feature>
<name>A0A833PJY6_ACIBZ</name>
<dbReference type="GO" id="GO:0015112">
    <property type="term" value="F:nitrate transmembrane transporter activity"/>
    <property type="evidence" value="ECO:0007669"/>
    <property type="project" value="InterPro"/>
</dbReference>
<evidence type="ECO:0000313" key="7">
    <source>
        <dbReference type="EMBL" id="KAF1027535.1"/>
    </source>
</evidence>
<feature type="transmembrane region" description="Helical" evidence="6">
    <location>
        <begin position="72"/>
        <end position="97"/>
    </location>
</feature>
<dbReference type="InterPro" id="IPR036259">
    <property type="entry name" value="MFS_trans_sf"/>
</dbReference>
<gene>
    <name evidence="7" type="primary">nrtP_1</name>
    <name evidence="7" type="ORF">GAK29_00635</name>
</gene>
<sequence length="192" mass="20315">MYYVDHFKFGLKEAGMAAGIFGLLALFARAFGGIVSDKVATKKGLDGRTKVLFAMILMEGVFLIVFSQMNTAILAILAMTVFALFTHMACGATYALVPFIDRDALGGVAGIIGAGGNVGAVAAGFLLKGMLDIQTTLMVLGGLVVIAASCVLMIRFSVEHKEKEQKLFEAAVLERNSMEQNATTSIKHNSAA</sequence>
<dbReference type="InterPro" id="IPR011701">
    <property type="entry name" value="MFS"/>
</dbReference>
<keyword evidence="4 6" id="KW-1133">Transmembrane helix</keyword>
<proteinExistence type="inferred from homology"/>
<comment type="subcellular location">
    <subcellularLocation>
        <location evidence="1">Membrane</location>
        <topology evidence="1">Multi-pass membrane protein</topology>
    </subcellularLocation>
</comment>
<comment type="caution">
    <text evidence="7">The sequence shown here is derived from an EMBL/GenBank/DDBJ whole genome shotgun (WGS) entry which is preliminary data.</text>
</comment>
<dbReference type="InterPro" id="IPR044772">
    <property type="entry name" value="NO3_transporter"/>
</dbReference>
<keyword evidence="5 6" id="KW-0472">Membrane</keyword>
<evidence type="ECO:0000256" key="1">
    <source>
        <dbReference type="ARBA" id="ARBA00004141"/>
    </source>
</evidence>
<dbReference type="Pfam" id="PF07690">
    <property type="entry name" value="MFS_1"/>
    <property type="match status" value="1"/>
</dbReference>
<accession>A0A833PJY6</accession>
<keyword evidence="3 6" id="KW-0812">Transmembrane</keyword>